<name>A0A9X3XDC0_9BACT</name>
<dbReference type="EMBL" id="JAGTJJ010000067">
    <property type="protein sequence ID" value="MDC3988217.1"/>
    <property type="molecule type" value="Genomic_DNA"/>
</dbReference>
<dbReference type="InterPro" id="IPR056174">
    <property type="entry name" value="SpoVR_N"/>
</dbReference>
<feature type="domain" description="SpoVR protein-like N-terminal" evidence="1">
    <location>
        <begin position="13"/>
        <end position="444"/>
    </location>
</feature>
<dbReference type="InterPro" id="IPR007390">
    <property type="entry name" value="Spore_V_R"/>
</dbReference>
<dbReference type="Pfam" id="PF04293">
    <property type="entry name" value="SpoVR"/>
    <property type="match status" value="1"/>
</dbReference>
<dbReference type="RefSeq" id="WP_272422669.1">
    <property type="nucleotide sequence ID" value="NZ_JAGTJJ010000067.1"/>
</dbReference>
<reference evidence="3 4" key="1">
    <citation type="submission" date="2021-04" db="EMBL/GenBank/DDBJ databases">
        <title>Genome analysis of Polyangium sp.</title>
        <authorList>
            <person name="Li Y."/>
            <person name="Wang J."/>
        </authorList>
    </citation>
    <scope>NUCLEOTIDE SEQUENCE [LARGE SCALE GENOMIC DNA]</scope>
    <source>
        <strain evidence="3 4">SDU14</strain>
    </source>
</reference>
<proteinExistence type="predicted"/>
<dbReference type="Proteomes" id="UP001151081">
    <property type="component" value="Unassembled WGS sequence"/>
</dbReference>
<evidence type="ECO:0000313" key="4">
    <source>
        <dbReference type="Proteomes" id="UP001151081"/>
    </source>
</evidence>
<protein>
    <submittedName>
        <fullName evidence="3">SpoVR family protein</fullName>
    </submittedName>
</protein>
<keyword evidence="4" id="KW-1185">Reference proteome</keyword>
<dbReference type="PANTHER" id="PTHR30029:SF2">
    <property type="entry name" value="STAGE V SPORULATION PROTEIN R"/>
    <property type="match status" value="1"/>
</dbReference>
<sequence length="520" mass="61254">MSKFALNTALPRYLRATQERVEAVARDYGLDFFPVIFEILTYDQMNEIAAYGGFPSRYPHWRYGMEYEQLSKSYEYGLSKIYEMVINNNPSYAYLLEGNSLTDQKLVMAHVYAHVDFFKNNFCFRSTDLDQKGNIIDPVRKTTPYDPDRRWIDKMANHGSRVARHIERHGINKVEDFIDRCLSLENLIDPWQPFSGRGAAKKSDEEEDETPIEVPRLRAKEYMESFINPEEYIEAKKKQLAKDKPERKVPERPERDVLGFLLAHAPLERWERDILEVIRDEALYFVPQRQTKIMNEGWAAYWHSKILTEKILDASEIIDYADNNAGVMATAPGRLNPYKLGVELFRYIEERWNKGRFGREWEECNDLDAKRSWDMRLGLGRQKIFQVRALYNDVTFIDEFLTPEFVLEQKLYTFGFSGRNDRFEIESRQFRDVKEKLLFSLTNFGDPYIRVVDANHQNRGELLLEHQHGGVDLRADYARETLVSLVRCWKRPVAVATRLDNKPVLLRYDGKEHSMTPYKL</sequence>
<evidence type="ECO:0000313" key="3">
    <source>
        <dbReference type="EMBL" id="MDC3988217.1"/>
    </source>
</evidence>
<dbReference type="Pfam" id="PF24755">
    <property type="entry name" value="SpoVR_C"/>
    <property type="match status" value="1"/>
</dbReference>
<gene>
    <name evidence="3" type="ORF">KEG57_47555</name>
</gene>
<evidence type="ECO:0000259" key="1">
    <source>
        <dbReference type="Pfam" id="PF04293"/>
    </source>
</evidence>
<dbReference type="AlphaFoldDB" id="A0A9X3XDC0"/>
<dbReference type="InterPro" id="IPR057008">
    <property type="entry name" value="SpoVR-like_C"/>
</dbReference>
<accession>A0A9X3XDC0</accession>
<feature type="domain" description="SpoVR-like C-terminal" evidence="2">
    <location>
        <begin position="447"/>
        <end position="495"/>
    </location>
</feature>
<comment type="caution">
    <text evidence="3">The sequence shown here is derived from an EMBL/GenBank/DDBJ whole genome shotgun (WGS) entry which is preliminary data.</text>
</comment>
<organism evidence="3 4">
    <name type="scientific">Polyangium jinanense</name>
    <dbReference type="NCBI Taxonomy" id="2829994"/>
    <lineage>
        <taxon>Bacteria</taxon>
        <taxon>Pseudomonadati</taxon>
        <taxon>Myxococcota</taxon>
        <taxon>Polyangia</taxon>
        <taxon>Polyangiales</taxon>
        <taxon>Polyangiaceae</taxon>
        <taxon>Polyangium</taxon>
    </lineage>
</organism>
<evidence type="ECO:0000259" key="2">
    <source>
        <dbReference type="Pfam" id="PF24755"/>
    </source>
</evidence>
<dbReference type="PANTHER" id="PTHR30029">
    <property type="entry name" value="STAGE V SPORULATION PROTEIN R"/>
    <property type="match status" value="1"/>
</dbReference>